<proteinExistence type="predicted"/>
<evidence type="ECO:0008006" key="2">
    <source>
        <dbReference type="Google" id="ProtNLM"/>
    </source>
</evidence>
<dbReference type="EMBL" id="BARU01012693">
    <property type="protein sequence ID" value="GAH43940.1"/>
    <property type="molecule type" value="Genomic_DNA"/>
</dbReference>
<gene>
    <name evidence="1" type="ORF">S03H2_23280</name>
</gene>
<reference evidence="1" key="1">
    <citation type="journal article" date="2014" name="Front. Microbiol.">
        <title>High frequency of phylogenetically diverse reductive dehalogenase-homologous genes in deep subseafloor sedimentary metagenomes.</title>
        <authorList>
            <person name="Kawai M."/>
            <person name="Futagami T."/>
            <person name="Toyoda A."/>
            <person name="Takaki Y."/>
            <person name="Nishi S."/>
            <person name="Hori S."/>
            <person name="Arai W."/>
            <person name="Tsubouchi T."/>
            <person name="Morono Y."/>
            <person name="Uchiyama I."/>
            <person name="Ito T."/>
            <person name="Fujiyama A."/>
            <person name="Inagaki F."/>
            <person name="Takami H."/>
        </authorList>
    </citation>
    <scope>NUCLEOTIDE SEQUENCE</scope>
    <source>
        <strain evidence="1">Expedition CK06-06</strain>
    </source>
</reference>
<evidence type="ECO:0000313" key="1">
    <source>
        <dbReference type="EMBL" id="GAH43940.1"/>
    </source>
</evidence>
<comment type="caution">
    <text evidence="1">The sequence shown here is derived from an EMBL/GenBank/DDBJ whole genome shotgun (WGS) entry which is preliminary data.</text>
</comment>
<organism evidence="1">
    <name type="scientific">marine sediment metagenome</name>
    <dbReference type="NCBI Taxonomy" id="412755"/>
    <lineage>
        <taxon>unclassified sequences</taxon>
        <taxon>metagenomes</taxon>
        <taxon>ecological metagenomes</taxon>
    </lineage>
</organism>
<name>X1GGJ1_9ZZZZ</name>
<dbReference type="AlphaFoldDB" id="X1GGJ1"/>
<sequence length="45" mass="5139">MSILIKLYGNLREKVKDSDLEKGLPVTLNIEGNKIHTILDILDKF</sequence>
<feature type="non-terminal residue" evidence="1">
    <location>
        <position position="45"/>
    </location>
</feature>
<protein>
    <recommendedName>
        <fullName evidence="2">MoaD/ThiS family protein</fullName>
    </recommendedName>
</protein>
<accession>X1GGJ1</accession>